<evidence type="ECO:0000313" key="4">
    <source>
        <dbReference type="Proteomes" id="UP000281028"/>
    </source>
</evidence>
<protein>
    <recommendedName>
        <fullName evidence="5">DUF4890 domain-containing protein</fullName>
    </recommendedName>
</protein>
<evidence type="ECO:0000256" key="1">
    <source>
        <dbReference type="SAM" id="MobiDB-lite"/>
    </source>
</evidence>
<name>A0A9Q5GNW4_9BACT</name>
<feature type="compositionally biased region" description="Low complexity" evidence="1">
    <location>
        <begin position="80"/>
        <end position="90"/>
    </location>
</feature>
<gene>
    <name evidence="3" type="ORF">ECE50_025575</name>
</gene>
<keyword evidence="4" id="KW-1185">Reference proteome</keyword>
<dbReference type="AlphaFoldDB" id="A0A9Q5GNW4"/>
<dbReference type="Proteomes" id="UP000281028">
    <property type="component" value="Unassembled WGS sequence"/>
</dbReference>
<organism evidence="3 4">
    <name type="scientific">Chitinophaga solisilvae</name>
    <dbReference type="NCBI Taxonomy" id="1233460"/>
    <lineage>
        <taxon>Bacteria</taxon>
        <taxon>Pseudomonadati</taxon>
        <taxon>Bacteroidota</taxon>
        <taxon>Chitinophagia</taxon>
        <taxon>Chitinophagales</taxon>
        <taxon>Chitinophagaceae</taxon>
        <taxon>Chitinophaga</taxon>
    </lineage>
</organism>
<dbReference type="EMBL" id="RIAR02000001">
    <property type="protein sequence ID" value="NSL90230.1"/>
    <property type="molecule type" value="Genomic_DNA"/>
</dbReference>
<feature type="signal peptide" evidence="2">
    <location>
        <begin position="1"/>
        <end position="19"/>
    </location>
</feature>
<feature type="region of interest" description="Disordered" evidence="1">
    <location>
        <begin position="80"/>
        <end position="130"/>
    </location>
</feature>
<evidence type="ECO:0000313" key="3">
    <source>
        <dbReference type="EMBL" id="NSL90230.1"/>
    </source>
</evidence>
<proteinExistence type="predicted"/>
<evidence type="ECO:0000256" key="2">
    <source>
        <dbReference type="SAM" id="SignalP"/>
    </source>
</evidence>
<feature type="chain" id="PRO_5040396878" description="DUF4890 domain-containing protein" evidence="2">
    <location>
        <begin position="20"/>
        <end position="130"/>
    </location>
</feature>
<sequence>MKLIMLSVTLVLCTLAARAQEKEGRVLFPNLQQEYQQLKNNEQQKPASEAAAQFRGKSLMEYFFPDYKAHSTAVAGKMQRAAAAGGRQQAPSDFSQAEAAAKQPPVPGPEKHTIEQATLPEKQASVKQKP</sequence>
<evidence type="ECO:0008006" key="5">
    <source>
        <dbReference type="Google" id="ProtNLM"/>
    </source>
</evidence>
<reference evidence="3" key="1">
    <citation type="submission" date="2020-05" db="EMBL/GenBank/DDBJ databases">
        <title>Chitinophaga laudate sp. nov., isolated from a tropical peat swamp.</title>
        <authorList>
            <person name="Goh C.B.S."/>
            <person name="Lee M.S."/>
            <person name="Parimannan S."/>
            <person name="Pasbakhsh P."/>
            <person name="Yule C.M."/>
            <person name="Rajandas H."/>
            <person name="Loke S."/>
            <person name="Croft L."/>
            <person name="Tan J.B.L."/>
        </authorList>
    </citation>
    <scope>NUCLEOTIDE SEQUENCE</scope>
    <source>
        <strain evidence="3">Mgbs1</strain>
    </source>
</reference>
<keyword evidence="2" id="KW-0732">Signal</keyword>
<accession>A0A9Q5GNW4</accession>
<comment type="caution">
    <text evidence="3">The sequence shown here is derived from an EMBL/GenBank/DDBJ whole genome shotgun (WGS) entry which is preliminary data.</text>
</comment>